<evidence type="ECO:0000256" key="1">
    <source>
        <dbReference type="ARBA" id="ARBA00003886"/>
    </source>
</evidence>
<dbReference type="PANTHER" id="PTHR12788:SF7">
    <property type="entry name" value="PROTEIN-TYROSINE SULFOTRANSFERASE-RELATED"/>
    <property type="match status" value="1"/>
</dbReference>
<dbReference type="Proteomes" id="UP001152747">
    <property type="component" value="Unassembled WGS sequence"/>
</dbReference>
<keyword evidence="5" id="KW-0325">Glycoprotein</keyword>
<dbReference type="InterPro" id="IPR027417">
    <property type="entry name" value="P-loop_NTPase"/>
</dbReference>
<dbReference type="Pfam" id="PF13469">
    <property type="entry name" value="Sulfotransfer_3"/>
    <property type="match status" value="1"/>
</dbReference>
<dbReference type="FunFam" id="3.40.50.300:FF:002853">
    <property type="entry name" value="Protein-tyrosine sulfotransferase"/>
    <property type="match status" value="1"/>
</dbReference>
<dbReference type="EMBL" id="CANHGI010000003">
    <property type="protein sequence ID" value="CAI5446150.1"/>
    <property type="molecule type" value="Genomic_DNA"/>
</dbReference>
<accession>A0A9P1IJD7</accession>
<dbReference type="AlphaFoldDB" id="A0A9P1IJD7"/>
<organism evidence="8 9">
    <name type="scientific">Caenorhabditis angaria</name>
    <dbReference type="NCBI Taxonomy" id="860376"/>
    <lineage>
        <taxon>Eukaryota</taxon>
        <taxon>Metazoa</taxon>
        <taxon>Ecdysozoa</taxon>
        <taxon>Nematoda</taxon>
        <taxon>Chromadorea</taxon>
        <taxon>Rhabditida</taxon>
        <taxon>Rhabditina</taxon>
        <taxon>Rhabditomorpha</taxon>
        <taxon>Rhabditoidea</taxon>
        <taxon>Rhabditidae</taxon>
        <taxon>Peloderinae</taxon>
        <taxon>Caenorhabditis</taxon>
    </lineage>
</organism>
<keyword evidence="3 7" id="KW-0808">Transferase</keyword>
<sequence>MKRCKILEIEIQNLKLSENLVVFEEQKQIPERESRKILSNDEPLIFVGGIPRSGTTLMRAILDAHPNVRCGGETMMIPNFLSWQASWRKSDWANNTGITRKVMDDAVSAFMMEIIAKHGEMADRLCNKDPYTALWLPTLQRLYPNSKFILMIRDARAIIHSMIERKVPVVGYNISDEKQMFRNWNTEIRKMTTQCMMAGGNCLKVYYERLIQRPKDEIERICQFLDIEFDERMLKHEEFIGVEVALSSQEFSASQVKNSINNEPLTSWFDCFDMELLSKLDRLAPFLKLLGYDTESDKPSYDYFASDDFFEFRSVYS</sequence>
<evidence type="ECO:0000256" key="3">
    <source>
        <dbReference type="ARBA" id="ARBA00022679"/>
    </source>
</evidence>
<proteinExistence type="inferred from homology"/>
<gene>
    <name evidence="8" type="ORF">CAMP_LOCUS8787</name>
</gene>
<evidence type="ECO:0000256" key="5">
    <source>
        <dbReference type="ARBA" id="ARBA00023180"/>
    </source>
</evidence>
<protein>
    <recommendedName>
        <fullName evidence="7">Protein-tyrosine sulfotransferase</fullName>
        <ecNumber evidence="7">2.8.2.20</ecNumber>
    </recommendedName>
</protein>
<comment type="similarity">
    <text evidence="2 7">Belongs to the protein sulfotransferase family.</text>
</comment>
<dbReference type="SUPFAM" id="SSF52540">
    <property type="entry name" value="P-loop containing nucleoside triphosphate hydrolases"/>
    <property type="match status" value="1"/>
</dbReference>
<evidence type="ECO:0000256" key="4">
    <source>
        <dbReference type="ARBA" id="ARBA00023157"/>
    </source>
</evidence>
<evidence type="ECO:0000313" key="9">
    <source>
        <dbReference type="Proteomes" id="UP001152747"/>
    </source>
</evidence>
<reference evidence="8" key="1">
    <citation type="submission" date="2022-11" db="EMBL/GenBank/DDBJ databases">
        <authorList>
            <person name="Kikuchi T."/>
        </authorList>
    </citation>
    <scope>NUCLEOTIDE SEQUENCE</scope>
    <source>
        <strain evidence="8">PS1010</strain>
    </source>
</reference>
<dbReference type="GO" id="GO:0008476">
    <property type="term" value="F:protein-tyrosine sulfotransferase activity"/>
    <property type="evidence" value="ECO:0007669"/>
    <property type="project" value="UniProtKB-EC"/>
</dbReference>
<dbReference type="Gene3D" id="3.40.50.300">
    <property type="entry name" value="P-loop containing nucleotide triphosphate hydrolases"/>
    <property type="match status" value="1"/>
</dbReference>
<evidence type="ECO:0000256" key="6">
    <source>
        <dbReference type="ARBA" id="ARBA00048460"/>
    </source>
</evidence>
<keyword evidence="9" id="KW-1185">Reference proteome</keyword>
<dbReference type="EC" id="2.8.2.20" evidence="7"/>
<dbReference type="OrthoDB" id="545675at2759"/>
<comment type="caution">
    <text evidence="8">The sequence shown here is derived from an EMBL/GenBank/DDBJ whole genome shotgun (WGS) entry which is preliminary data.</text>
</comment>
<keyword evidence="4" id="KW-1015">Disulfide bond</keyword>
<dbReference type="GO" id="GO:0005794">
    <property type="term" value="C:Golgi apparatus"/>
    <property type="evidence" value="ECO:0007669"/>
    <property type="project" value="TreeGrafter"/>
</dbReference>
<evidence type="ECO:0000256" key="2">
    <source>
        <dbReference type="ARBA" id="ARBA00009988"/>
    </source>
</evidence>
<evidence type="ECO:0000313" key="8">
    <source>
        <dbReference type="EMBL" id="CAI5446150.1"/>
    </source>
</evidence>
<comment type="function">
    <text evidence="1 7">Catalyzes the O-sulfation of tyrosine residues within acidic motifs of polypeptides, using 3'-phosphoadenylyl sulfate (PAPS) as cosubstrate.</text>
</comment>
<name>A0A9P1IJD7_9PELO</name>
<dbReference type="PANTHER" id="PTHR12788">
    <property type="entry name" value="PROTEIN-TYROSINE SULFOTRANSFERASE 2"/>
    <property type="match status" value="1"/>
</dbReference>
<dbReference type="InterPro" id="IPR026634">
    <property type="entry name" value="TPST-like"/>
</dbReference>
<comment type="catalytic activity">
    <reaction evidence="6 7">
        <text>L-tyrosyl-[protein] + 3'-phosphoadenylyl sulfate = O-sulfo-L-tyrosine-[protein] + adenosine 3',5'-bisphosphate + H(+)</text>
        <dbReference type="Rhea" id="RHEA:16801"/>
        <dbReference type="Rhea" id="RHEA-COMP:10136"/>
        <dbReference type="Rhea" id="RHEA-COMP:11688"/>
        <dbReference type="ChEBI" id="CHEBI:15378"/>
        <dbReference type="ChEBI" id="CHEBI:46858"/>
        <dbReference type="ChEBI" id="CHEBI:58339"/>
        <dbReference type="ChEBI" id="CHEBI:58343"/>
        <dbReference type="ChEBI" id="CHEBI:65286"/>
        <dbReference type="EC" id="2.8.2.20"/>
    </reaction>
</comment>
<evidence type="ECO:0000256" key="7">
    <source>
        <dbReference type="RuleBase" id="RU365018"/>
    </source>
</evidence>